<sequence>MSLLRCLNTSLPALTVLVVSRVLYSKASMETRSYGMEHGRRNLVKTKSC</sequence>
<reference evidence="1" key="1">
    <citation type="submission" date="2018-02" db="EMBL/GenBank/DDBJ databases">
        <title>Rhizophora mucronata_Transcriptome.</title>
        <authorList>
            <person name="Meera S.P."/>
            <person name="Sreeshan A."/>
            <person name="Augustine A."/>
        </authorList>
    </citation>
    <scope>NUCLEOTIDE SEQUENCE</scope>
    <source>
        <tissue evidence="1">Leaf</tissue>
    </source>
</reference>
<evidence type="ECO:0000313" key="1">
    <source>
        <dbReference type="EMBL" id="MBX73250.1"/>
    </source>
</evidence>
<proteinExistence type="predicted"/>
<accession>A0A2P2R219</accession>
<dbReference type="AlphaFoldDB" id="A0A2P2R219"/>
<name>A0A2P2R219_RHIMU</name>
<organism evidence="1">
    <name type="scientific">Rhizophora mucronata</name>
    <name type="common">Asiatic mangrove</name>
    <dbReference type="NCBI Taxonomy" id="61149"/>
    <lineage>
        <taxon>Eukaryota</taxon>
        <taxon>Viridiplantae</taxon>
        <taxon>Streptophyta</taxon>
        <taxon>Embryophyta</taxon>
        <taxon>Tracheophyta</taxon>
        <taxon>Spermatophyta</taxon>
        <taxon>Magnoliopsida</taxon>
        <taxon>eudicotyledons</taxon>
        <taxon>Gunneridae</taxon>
        <taxon>Pentapetalae</taxon>
        <taxon>rosids</taxon>
        <taxon>fabids</taxon>
        <taxon>Malpighiales</taxon>
        <taxon>Rhizophoraceae</taxon>
        <taxon>Rhizophora</taxon>
    </lineage>
</organism>
<dbReference type="EMBL" id="GGEC01092766">
    <property type="protein sequence ID" value="MBX73250.1"/>
    <property type="molecule type" value="Transcribed_RNA"/>
</dbReference>
<protein>
    <submittedName>
        <fullName evidence="1">Uncharacterized protein</fullName>
    </submittedName>
</protein>